<feature type="domain" description="N-acetyltransferase" evidence="3">
    <location>
        <begin position="7"/>
        <end position="151"/>
    </location>
</feature>
<dbReference type="PANTHER" id="PTHR10545">
    <property type="entry name" value="DIAMINE N-ACETYLTRANSFERASE"/>
    <property type="match status" value="1"/>
</dbReference>
<dbReference type="EMBL" id="JBEPLJ010000002">
    <property type="protein sequence ID" value="MET3584400.1"/>
    <property type="molecule type" value="Genomic_DNA"/>
</dbReference>
<accession>A0ABV2H1I0</accession>
<comment type="caution">
    <text evidence="4">The sequence shown here is derived from an EMBL/GenBank/DDBJ whole genome shotgun (WGS) entry which is preliminary data.</text>
</comment>
<dbReference type="SUPFAM" id="SSF55729">
    <property type="entry name" value="Acyl-CoA N-acyltransferases (Nat)"/>
    <property type="match status" value="1"/>
</dbReference>
<dbReference type="InterPro" id="IPR051016">
    <property type="entry name" value="Diverse_Substrate_AcTransf"/>
</dbReference>
<dbReference type="RefSeq" id="WP_247242692.1">
    <property type="nucleotide sequence ID" value="NZ_JALJRA010000002.1"/>
</dbReference>
<dbReference type="CDD" id="cd04301">
    <property type="entry name" value="NAT_SF"/>
    <property type="match status" value="1"/>
</dbReference>
<dbReference type="InterPro" id="IPR000182">
    <property type="entry name" value="GNAT_dom"/>
</dbReference>
<gene>
    <name evidence="4" type="ORF">ABID21_000495</name>
</gene>
<evidence type="ECO:0000256" key="2">
    <source>
        <dbReference type="ARBA" id="ARBA00023315"/>
    </source>
</evidence>
<keyword evidence="5" id="KW-1185">Reference proteome</keyword>
<dbReference type="Pfam" id="PF00583">
    <property type="entry name" value="Acetyltransf_1"/>
    <property type="match status" value="1"/>
</dbReference>
<evidence type="ECO:0000313" key="4">
    <source>
        <dbReference type="EMBL" id="MET3584400.1"/>
    </source>
</evidence>
<reference evidence="4 5" key="1">
    <citation type="submission" date="2024-06" db="EMBL/GenBank/DDBJ databases">
        <title>Genomic Encyclopedia of Type Strains, Phase IV (KMG-IV): sequencing the most valuable type-strain genomes for metagenomic binning, comparative biology and taxonomic classification.</title>
        <authorList>
            <person name="Goeker M."/>
        </authorList>
    </citation>
    <scope>NUCLEOTIDE SEQUENCE [LARGE SCALE GENOMIC DNA]</scope>
    <source>
        <strain evidence="4 5">DSM 105042</strain>
    </source>
</reference>
<dbReference type="PROSITE" id="PS51186">
    <property type="entry name" value="GNAT"/>
    <property type="match status" value="1"/>
</dbReference>
<name>A0ABV2H1I0_9HYPH</name>
<dbReference type="Gene3D" id="3.40.630.30">
    <property type="match status" value="1"/>
</dbReference>
<keyword evidence="1" id="KW-0808">Transferase</keyword>
<dbReference type="InterPro" id="IPR016181">
    <property type="entry name" value="Acyl_CoA_acyltransferase"/>
</dbReference>
<evidence type="ECO:0000313" key="5">
    <source>
        <dbReference type="Proteomes" id="UP001549031"/>
    </source>
</evidence>
<keyword evidence="2" id="KW-0012">Acyltransferase</keyword>
<evidence type="ECO:0000259" key="3">
    <source>
        <dbReference type="PROSITE" id="PS51186"/>
    </source>
</evidence>
<organism evidence="4 5">
    <name type="scientific">Pseudorhizobium tarimense</name>
    <dbReference type="NCBI Taxonomy" id="1079109"/>
    <lineage>
        <taxon>Bacteria</taxon>
        <taxon>Pseudomonadati</taxon>
        <taxon>Pseudomonadota</taxon>
        <taxon>Alphaproteobacteria</taxon>
        <taxon>Hyphomicrobiales</taxon>
        <taxon>Rhizobiaceae</taxon>
        <taxon>Rhizobium/Agrobacterium group</taxon>
        <taxon>Pseudorhizobium</taxon>
    </lineage>
</organism>
<dbReference type="PANTHER" id="PTHR10545:SF42">
    <property type="entry name" value="ACETYLTRANSFERASE"/>
    <property type="match status" value="1"/>
</dbReference>
<proteinExistence type="predicted"/>
<dbReference type="Proteomes" id="UP001549031">
    <property type="component" value="Unassembled WGS sequence"/>
</dbReference>
<protein>
    <submittedName>
        <fullName evidence="4">Ribosomal protein S18 acetylase RimI-like enzyme</fullName>
    </submittedName>
</protein>
<evidence type="ECO:0000256" key="1">
    <source>
        <dbReference type="ARBA" id="ARBA00022679"/>
    </source>
</evidence>
<sequence>MADVSNVTVRAARPQDEAAWRALWADYLTFYELTLDLAITDATWRKAMSDQSAIFMRVAELDGRVVGFTLSLTHEGTWIKNLDCYLEDLFVDASVRGRGVGRALLDDLVGLCRENGWSRLYWHTAEDNSTARKLYDSYVETDGHIRYRIEF</sequence>